<reference evidence="3" key="1">
    <citation type="journal article" date="2023" name="Plant J.">
        <title>The genome of the king protea, Protea cynaroides.</title>
        <authorList>
            <person name="Chang J."/>
            <person name="Duong T.A."/>
            <person name="Schoeman C."/>
            <person name="Ma X."/>
            <person name="Roodt D."/>
            <person name="Barker N."/>
            <person name="Li Z."/>
            <person name="Van de Peer Y."/>
            <person name="Mizrachi E."/>
        </authorList>
    </citation>
    <scope>NUCLEOTIDE SEQUENCE</scope>
    <source>
        <tissue evidence="3">Young leaves</tissue>
    </source>
</reference>
<keyword evidence="4" id="KW-1185">Reference proteome</keyword>
<feature type="compositionally biased region" description="Low complexity" evidence="2">
    <location>
        <begin position="17"/>
        <end position="30"/>
    </location>
</feature>
<feature type="compositionally biased region" description="Acidic residues" evidence="2">
    <location>
        <begin position="70"/>
        <end position="82"/>
    </location>
</feature>
<dbReference type="GO" id="GO:0000911">
    <property type="term" value="P:cytokinesis by cell plate formation"/>
    <property type="evidence" value="ECO:0007669"/>
    <property type="project" value="InterPro"/>
</dbReference>
<gene>
    <name evidence="3" type="ORF">NE237_016276</name>
</gene>
<sequence length="692" mass="75708">MDKARPRSPVYLRERSIATTAEGTGSATSSPMHHHARSGSTGVNFRRPQNFAAKAAAQRLAQVMAHQSKEEEDDDDDDDELSLDYNPTGSIGLASGRATRSPSHANSAGRAASQRSTHVRAHQRTVEDDDDLYPDYNATGSIGLASGRAMRPRSPALGRNSVEQSPSSRPSSASRSSLAVNSVEQTPSSRSSAAGRSSLAVNSVEQPPPAHMSLPGGSSPSVNSIEQSPSPRFTSAGRSSVAVNSMEQPTSARVTSAGRSSLAASSLDQPTSARSAAAGRPFQAAKTVPMVPPSIPISLRPPTSVLPSDPSTDHRKDRRSSIDLGSLNMRETGNQRSTHALQDELDVLQEENECILEKLRLVEERCEEAEARARQLQEQVASLGEGVSLEARLLSRQETALQQREAALKAAPQTHDGLNIEMATLRLEAETAKDEAESALEQLHEAECEIKSLRTMTQRMILSKEEMEEVVLKRCWLARHWNLCVQHGIHAELAAAKYEFWSSLAPLPLEVVLSAGQKAKEEGSVAKTNVEERDNALHDLNELSGEGNIEDMLLVEKGMRELASLKVEDAVMLAMAQHRLPHLLKSDQRVSGADDLRVMVDDQNLLEACELSQEESQSVAFKQAWLMYIWRRAKNHGLEPDIADERLQYWITNSARSPTSHDAVEVERALMELKKLGVESRLWEESRRAIDP</sequence>
<feature type="coiled-coil region" evidence="1">
    <location>
        <begin position="338"/>
        <end position="386"/>
    </location>
</feature>
<feature type="compositionally biased region" description="Low complexity" evidence="2">
    <location>
        <begin position="160"/>
        <end position="198"/>
    </location>
</feature>
<dbReference type="OrthoDB" id="2014962at2759"/>
<feature type="region of interest" description="Disordered" evidence="2">
    <location>
        <begin position="1"/>
        <end position="334"/>
    </location>
</feature>
<dbReference type="AlphaFoldDB" id="A0A9Q0KFP2"/>
<dbReference type="PANTHER" id="PTHR31762:SF10">
    <property type="entry name" value="FAS-BINDING FACTOR-LIKE PROTEIN"/>
    <property type="match status" value="1"/>
</dbReference>
<proteinExistence type="predicted"/>
<evidence type="ECO:0008006" key="5">
    <source>
        <dbReference type="Google" id="ProtNLM"/>
    </source>
</evidence>
<organism evidence="3 4">
    <name type="scientific">Protea cynaroides</name>
    <dbReference type="NCBI Taxonomy" id="273540"/>
    <lineage>
        <taxon>Eukaryota</taxon>
        <taxon>Viridiplantae</taxon>
        <taxon>Streptophyta</taxon>
        <taxon>Embryophyta</taxon>
        <taxon>Tracheophyta</taxon>
        <taxon>Spermatophyta</taxon>
        <taxon>Magnoliopsida</taxon>
        <taxon>Proteales</taxon>
        <taxon>Proteaceae</taxon>
        <taxon>Protea</taxon>
    </lineage>
</organism>
<accession>A0A9Q0KFP2</accession>
<comment type="caution">
    <text evidence="3">The sequence shown here is derived from an EMBL/GenBank/DDBJ whole genome shotgun (WGS) entry which is preliminary data.</text>
</comment>
<keyword evidence="1" id="KW-0175">Coiled coil</keyword>
<evidence type="ECO:0000313" key="4">
    <source>
        <dbReference type="Proteomes" id="UP001141806"/>
    </source>
</evidence>
<dbReference type="Proteomes" id="UP001141806">
    <property type="component" value="Unassembled WGS sequence"/>
</dbReference>
<dbReference type="EMBL" id="JAMYWD010000006">
    <property type="protein sequence ID" value="KAJ4969575.1"/>
    <property type="molecule type" value="Genomic_DNA"/>
</dbReference>
<protein>
    <recommendedName>
        <fullName evidence="5">Coiled-coil domain-containing protein SCD2</fullName>
    </recommendedName>
</protein>
<evidence type="ECO:0000313" key="3">
    <source>
        <dbReference type="EMBL" id="KAJ4969575.1"/>
    </source>
</evidence>
<name>A0A9Q0KFP2_9MAGN</name>
<dbReference type="PANTHER" id="PTHR31762">
    <property type="entry name" value="FAS-BINDING FACTOR-LIKE PROTEIN"/>
    <property type="match status" value="1"/>
</dbReference>
<feature type="compositionally biased region" description="Basic and acidic residues" evidence="2">
    <location>
        <begin position="311"/>
        <end position="321"/>
    </location>
</feature>
<evidence type="ECO:0000256" key="1">
    <source>
        <dbReference type="SAM" id="Coils"/>
    </source>
</evidence>
<feature type="coiled-coil region" evidence="1">
    <location>
        <begin position="415"/>
        <end position="456"/>
    </location>
</feature>
<evidence type="ECO:0000256" key="2">
    <source>
        <dbReference type="SAM" id="MobiDB-lite"/>
    </source>
</evidence>
<feature type="compositionally biased region" description="Low complexity" evidence="2">
    <location>
        <begin position="46"/>
        <end position="65"/>
    </location>
</feature>
<dbReference type="InterPro" id="IPR040321">
    <property type="entry name" value="SCD2-like"/>
</dbReference>
<feature type="compositionally biased region" description="Polar residues" evidence="2">
    <location>
        <begin position="216"/>
        <end position="259"/>
    </location>
</feature>